<dbReference type="Pfam" id="PF08570">
    <property type="entry name" value="DUF1761"/>
    <property type="match status" value="1"/>
</dbReference>
<keyword evidence="1" id="KW-0812">Transmembrane</keyword>
<reference evidence="2 3" key="1">
    <citation type="submission" date="2023-08" db="EMBL/GenBank/DDBJ databases">
        <title>Implementing the SeqCode for naming new Mesorhizobium species isolated from Vachellia karroo root nodules.</title>
        <authorList>
            <person name="Van Lill M."/>
        </authorList>
    </citation>
    <scope>NUCLEOTIDE SEQUENCE [LARGE SCALE GENOMIC DNA]</scope>
    <source>
        <strain evidence="2 3">VK24D</strain>
    </source>
</reference>
<name>A0ABU4Y969_9HYPH</name>
<sequence length="130" mass="13953">MSGVDGTKFAAGLPRASAVDLASFAAMALIPDQVLHAWSALTIVLVLLCTSLLWLGFIAVVLLHSATYEHRSPRYYAVNAGYRLVSMTVMGVVLTVMRRQKASARRGATKKPQSLSAIAIWTLQAAGQHT</sequence>
<organism evidence="2 3">
    <name type="scientific">Mesorhizobium album</name>
    <dbReference type="NCBI Taxonomy" id="3072314"/>
    <lineage>
        <taxon>Bacteria</taxon>
        <taxon>Pseudomonadati</taxon>
        <taxon>Pseudomonadota</taxon>
        <taxon>Alphaproteobacteria</taxon>
        <taxon>Hyphomicrobiales</taxon>
        <taxon>Phyllobacteriaceae</taxon>
        <taxon>Mesorhizobium</taxon>
    </lineage>
</organism>
<accession>A0ABU4Y969</accession>
<dbReference type="EMBL" id="JAVIIW010000110">
    <property type="protein sequence ID" value="MDX8483482.1"/>
    <property type="molecule type" value="Genomic_DNA"/>
</dbReference>
<protein>
    <submittedName>
        <fullName evidence="2">DUF1761 domain-containing protein</fullName>
    </submittedName>
</protein>
<proteinExistence type="predicted"/>
<evidence type="ECO:0000313" key="3">
    <source>
        <dbReference type="Proteomes" id="UP001287059"/>
    </source>
</evidence>
<keyword evidence="1" id="KW-0472">Membrane</keyword>
<feature type="transmembrane region" description="Helical" evidence="1">
    <location>
        <begin position="37"/>
        <end position="63"/>
    </location>
</feature>
<dbReference type="Proteomes" id="UP001287059">
    <property type="component" value="Unassembled WGS sequence"/>
</dbReference>
<evidence type="ECO:0000313" key="2">
    <source>
        <dbReference type="EMBL" id="MDX8483482.1"/>
    </source>
</evidence>
<keyword evidence="3" id="KW-1185">Reference proteome</keyword>
<feature type="transmembrane region" description="Helical" evidence="1">
    <location>
        <begin position="75"/>
        <end position="96"/>
    </location>
</feature>
<dbReference type="InterPro" id="IPR013879">
    <property type="entry name" value="DUF1761"/>
</dbReference>
<gene>
    <name evidence="2" type="ORF">RFN28_34380</name>
</gene>
<comment type="caution">
    <text evidence="2">The sequence shown here is derived from an EMBL/GenBank/DDBJ whole genome shotgun (WGS) entry which is preliminary data.</text>
</comment>
<evidence type="ECO:0000256" key="1">
    <source>
        <dbReference type="SAM" id="Phobius"/>
    </source>
</evidence>
<dbReference type="RefSeq" id="WP_320291557.1">
    <property type="nucleotide sequence ID" value="NZ_JAVIIW010000110.1"/>
</dbReference>
<keyword evidence="1" id="KW-1133">Transmembrane helix</keyword>